<proteinExistence type="predicted"/>
<gene>
    <name evidence="1" type="ORF">GCM10012278_08490</name>
</gene>
<keyword evidence="2" id="KW-1185">Reference proteome</keyword>
<sequence length="205" mass="23454">MTRILNTQNAQITTATVQVQTLTISGKQVTLSVFRQLRERTLMFANASLTGVPWGYVNYHPDKCGSDDEHLHVVYQSGDDLYRSRVDRPSWAGKYFWSDWADQAIQGRYCENGHQRPKWLDRVDIWNEEEGGRYDASAFTIGGVQCQAKPVYMYHHSPADCMSKTQAKKAWDGLEAEVAEEAEDRKALRKRWAELSALPHLFIAV</sequence>
<reference evidence="1" key="1">
    <citation type="journal article" date="2014" name="Int. J. Syst. Evol. Microbiol.">
        <title>Complete genome sequence of Corynebacterium casei LMG S-19264T (=DSM 44701T), isolated from a smear-ripened cheese.</title>
        <authorList>
            <consortium name="US DOE Joint Genome Institute (JGI-PGF)"/>
            <person name="Walter F."/>
            <person name="Albersmeier A."/>
            <person name="Kalinowski J."/>
            <person name="Ruckert C."/>
        </authorList>
    </citation>
    <scope>NUCLEOTIDE SEQUENCE</scope>
    <source>
        <strain evidence="1">CGMCC 4.7430</strain>
    </source>
</reference>
<accession>A0A918A027</accession>
<evidence type="ECO:0000313" key="2">
    <source>
        <dbReference type="Proteomes" id="UP000660745"/>
    </source>
</evidence>
<dbReference type="AlphaFoldDB" id="A0A918A027"/>
<organism evidence="1 2">
    <name type="scientific">Nonomuraea glycinis</name>
    <dbReference type="NCBI Taxonomy" id="2047744"/>
    <lineage>
        <taxon>Bacteria</taxon>
        <taxon>Bacillati</taxon>
        <taxon>Actinomycetota</taxon>
        <taxon>Actinomycetes</taxon>
        <taxon>Streptosporangiales</taxon>
        <taxon>Streptosporangiaceae</taxon>
        <taxon>Nonomuraea</taxon>
    </lineage>
</organism>
<protein>
    <submittedName>
        <fullName evidence="1">Uncharacterized protein</fullName>
    </submittedName>
</protein>
<dbReference type="RefSeq" id="WP_189137090.1">
    <property type="nucleotide sequence ID" value="NZ_BMNK01000001.1"/>
</dbReference>
<dbReference type="Proteomes" id="UP000660745">
    <property type="component" value="Unassembled WGS sequence"/>
</dbReference>
<name>A0A918A027_9ACTN</name>
<reference evidence="1" key="2">
    <citation type="submission" date="2020-09" db="EMBL/GenBank/DDBJ databases">
        <authorList>
            <person name="Sun Q."/>
            <person name="Zhou Y."/>
        </authorList>
    </citation>
    <scope>NUCLEOTIDE SEQUENCE</scope>
    <source>
        <strain evidence="1">CGMCC 4.7430</strain>
    </source>
</reference>
<evidence type="ECO:0000313" key="1">
    <source>
        <dbReference type="EMBL" id="GGP02201.1"/>
    </source>
</evidence>
<dbReference type="EMBL" id="BMNK01000001">
    <property type="protein sequence ID" value="GGP02201.1"/>
    <property type="molecule type" value="Genomic_DNA"/>
</dbReference>
<comment type="caution">
    <text evidence="1">The sequence shown here is derived from an EMBL/GenBank/DDBJ whole genome shotgun (WGS) entry which is preliminary data.</text>
</comment>